<dbReference type="GO" id="GO:0004222">
    <property type="term" value="F:metalloendopeptidase activity"/>
    <property type="evidence" value="ECO:0007669"/>
    <property type="project" value="UniProtKB-UniRule"/>
</dbReference>
<feature type="domain" description="Peptidase M48" evidence="14">
    <location>
        <begin position="70"/>
        <end position="275"/>
    </location>
</feature>
<keyword evidence="5 12" id="KW-0812">Transmembrane</keyword>
<feature type="transmembrane region" description="Helical" evidence="12">
    <location>
        <begin position="142"/>
        <end position="164"/>
    </location>
</feature>
<evidence type="ECO:0000256" key="13">
    <source>
        <dbReference type="SAM" id="MobiDB-lite"/>
    </source>
</evidence>
<dbReference type="HAMAP" id="MF_00188">
    <property type="entry name" value="Pept_M48_protease_HtpX"/>
    <property type="match status" value="1"/>
</dbReference>
<evidence type="ECO:0000256" key="9">
    <source>
        <dbReference type="ARBA" id="ARBA00022989"/>
    </source>
</evidence>
<keyword evidence="4 12" id="KW-0645">Protease</keyword>
<dbReference type="NCBIfam" id="NF002826">
    <property type="entry name" value="PRK03001.1"/>
    <property type="match status" value="1"/>
</dbReference>
<dbReference type="AlphaFoldDB" id="Q0FH65"/>
<evidence type="ECO:0000256" key="6">
    <source>
        <dbReference type="ARBA" id="ARBA00022723"/>
    </source>
</evidence>
<dbReference type="GO" id="GO:0005886">
    <property type="term" value="C:plasma membrane"/>
    <property type="evidence" value="ECO:0007669"/>
    <property type="project" value="UniProtKB-SubCell"/>
</dbReference>
<evidence type="ECO:0000259" key="14">
    <source>
        <dbReference type="Pfam" id="PF01435"/>
    </source>
</evidence>
<keyword evidence="3 12" id="KW-1003">Cell membrane</keyword>
<keyword evidence="8 12" id="KW-0862">Zinc</keyword>
<evidence type="ECO:0000256" key="2">
    <source>
        <dbReference type="ARBA" id="ARBA00009779"/>
    </source>
</evidence>
<evidence type="ECO:0000256" key="7">
    <source>
        <dbReference type="ARBA" id="ARBA00022801"/>
    </source>
</evidence>
<feature type="compositionally biased region" description="Polar residues" evidence="13">
    <location>
        <begin position="293"/>
        <end position="305"/>
    </location>
</feature>
<dbReference type="NCBIfam" id="NF002363">
    <property type="entry name" value="PRK01345.1"/>
    <property type="match status" value="1"/>
</dbReference>
<feature type="binding site" evidence="12">
    <location>
        <position position="130"/>
    </location>
    <ligand>
        <name>Zn(2+)</name>
        <dbReference type="ChEBI" id="CHEBI:29105"/>
        <note>catalytic</note>
    </ligand>
</feature>
<evidence type="ECO:0000313" key="15">
    <source>
        <dbReference type="EMBL" id="EAU43531.1"/>
    </source>
</evidence>
<evidence type="ECO:0000256" key="12">
    <source>
        <dbReference type="HAMAP-Rule" id="MF_00188"/>
    </source>
</evidence>
<dbReference type="CDD" id="cd07336">
    <property type="entry name" value="M48B_HtpX_like"/>
    <property type="match status" value="1"/>
</dbReference>
<dbReference type="PANTHER" id="PTHR43221">
    <property type="entry name" value="PROTEASE HTPX"/>
    <property type="match status" value="1"/>
</dbReference>
<dbReference type="OrthoDB" id="15218at2"/>
<sequence>MGYFKTAVLMAAMTALFMGLGYLLGGSGGMVIALVIAGAMNAFSWWSSDKMVLKMHNARPVSGNDRTGLVQLTADLARNADLPVPAVYVIDTPQPNAFATGRNPQNAAVAVTTGLMQRLSREELAGVIAHELAHIKNHDTTIMTVTATFAGAISMLANFALFFGGRRENGLGIIGTIAMMILAPIAAALVQMAISRTREYAADKAGAQICGDPMWLASALQQIQSAASRIDNDAAERNPATAHMFIINPLHAHKRDNLFATHPATENRIAALRQLASEMGSVSARVPEPPRGPSSSAPWGGQNRQPPRDRSGPWG</sequence>
<comment type="subcellular location">
    <subcellularLocation>
        <location evidence="1 12">Cell membrane</location>
        <topology evidence="1 12">Multi-pass membrane protein</topology>
    </subcellularLocation>
</comment>
<comment type="cofactor">
    <cofactor evidence="12">
        <name>Zn(2+)</name>
        <dbReference type="ChEBI" id="CHEBI:29105"/>
    </cofactor>
    <text evidence="12">Binds 1 zinc ion per subunit.</text>
</comment>
<keyword evidence="16" id="KW-1185">Reference proteome</keyword>
<keyword evidence="11 12" id="KW-0472">Membrane</keyword>
<dbReference type="Pfam" id="PF01435">
    <property type="entry name" value="Peptidase_M48"/>
    <property type="match status" value="1"/>
</dbReference>
<keyword evidence="6 12" id="KW-0479">Metal-binding</keyword>
<proteinExistence type="inferred from homology"/>
<evidence type="ECO:0000256" key="4">
    <source>
        <dbReference type="ARBA" id="ARBA00022670"/>
    </source>
</evidence>
<dbReference type="eggNOG" id="COG0501">
    <property type="taxonomic scope" value="Bacteria"/>
</dbReference>
<dbReference type="PANTHER" id="PTHR43221:SF1">
    <property type="entry name" value="PROTEASE HTPX"/>
    <property type="match status" value="1"/>
</dbReference>
<evidence type="ECO:0000256" key="3">
    <source>
        <dbReference type="ARBA" id="ARBA00022475"/>
    </source>
</evidence>
<protein>
    <recommendedName>
        <fullName evidence="12">Protease HtpX homolog</fullName>
        <ecNumber evidence="12">3.4.24.-</ecNumber>
    </recommendedName>
</protein>
<feature type="transmembrane region" description="Helical" evidence="12">
    <location>
        <begin position="170"/>
        <end position="190"/>
    </location>
</feature>
<comment type="similarity">
    <text evidence="2 12">Belongs to the peptidase M48B family.</text>
</comment>
<accession>Q0FH65</accession>
<feature type="binding site" evidence="12">
    <location>
        <position position="199"/>
    </location>
    <ligand>
        <name>Zn(2+)</name>
        <dbReference type="ChEBI" id="CHEBI:29105"/>
        <note>catalytic</note>
    </ligand>
</feature>
<feature type="active site" evidence="12">
    <location>
        <position position="131"/>
    </location>
</feature>
<evidence type="ECO:0000256" key="8">
    <source>
        <dbReference type="ARBA" id="ARBA00022833"/>
    </source>
</evidence>
<evidence type="ECO:0000256" key="5">
    <source>
        <dbReference type="ARBA" id="ARBA00022692"/>
    </source>
</evidence>
<dbReference type="STRING" id="314265.R2601_13044"/>
<organism evidence="15 16">
    <name type="scientific">Salipiger bermudensis (strain DSM 26914 / JCM 13377 / KCTC 12554 / HTCC2601)</name>
    <name type="common">Pelagibaca bermudensis</name>
    <dbReference type="NCBI Taxonomy" id="314265"/>
    <lineage>
        <taxon>Bacteria</taxon>
        <taxon>Pseudomonadati</taxon>
        <taxon>Pseudomonadota</taxon>
        <taxon>Alphaproteobacteria</taxon>
        <taxon>Rhodobacterales</taxon>
        <taxon>Roseobacteraceae</taxon>
        <taxon>Salipiger</taxon>
    </lineage>
</organism>
<dbReference type="InterPro" id="IPR001915">
    <property type="entry name" value="Peptidase_M48"/>
</dbReference>
<dbReference type="RefSeq" id="WP_007794713.1">
    <property type="nucleotide sequence ID" value="NZ_DS022276.1"/>
</dbReference>
<name>Q0FH65_SALBH</name>
<dbReference type="EMBL" id="AATQ01000081">
    <property type="protein sequence ID" value="EAU43531.1"/>
    <property type="molecule type" value="Genomic_DNA"/>
</dbReference>
<dbReference type="GeneID" id="92503703"/>
<comment type="caution">
    <text evidence="15">The sequence shown here is derived from an EMBL/GenBank/DDBJ whole genome shotgun (WGS) entry which is preliminary data.</text>
</comment>
<keyword evidence="7 12" id="KW-0378">Hydrolase</keyword>
<dbReference type="HOGENOM" id="CLU_042266_3_0_5"/>
<feature type="region of interest" description="Disordered" evidence="13">
    <location>
        <begin position="279"/>
        <end position="315"/>
    </location>
</feature>
<dbReference type="EC" id="3.4.24.-" evidence="12"/>
<feature type="transmembrane region" description="Helical" evidence="12">
    <location>
        <begin position="30"/>
        <end position="47"/>
    </location>
</feature>
<dbReference type="Gene3D" id="3.30.2010.10">
    <property type="entry name" value="Metalloproteases ('zincins'), catalytic domain"/>
    <property type="match status" value="1"/>
</dbReference>
<feature type="compositionally biased region" description="Basic and acidic residues" evidence="13">
    <location>
        <begin position="306"/>
        <end position="315"/>
    </location>
</feature>
<keyword evidence="10 12" id="KW-0482">Metalloprotease</keyword>
<evidence type="ECO:0000313" key="16">
    <source>
        <dbReference type="Proteomes" id="UP000006230"/>
    </source>
</evidence>
<keyword evidence="9 12" id="KW-1133">Transmembrane helix</keyword>
<evidence type="ECO:0000256" key="10">
    <source>
        <dbReference type="ARBA" id="ARBA00023049"/>
    </source>
</evidence>
<feature type="binding site" evidence="12">
    <location>
        <position position="134"/>
    </location>
    <ligand>
        <name>Zn(2+)</name>
        <dbReference type="ChEBI" id="CHEBI:29105"/>
        <note>catalytic</note>
    </ligand>
</feature>
<evidence type="ECO:0000256" key="11">
    <source>
        <dbReference type="ARBA" id="ARBA00023136"/>
    </source>
</evidence>
<dbReference type="GO" id="GO:0008270">
    <property type="term" value="F:zinc ion binding"/>
    <property type="evidence" value="ECO:0007669"/>
    <property type="project" value="UniProtKB-UniRule"/>
</dbReference>
<gene>
    <name evidence="12" type="primary">htpX</name>
    <name evidence="15" type="ORF">R2601_13044</name>
</gene>
<dbReference type="InterPro" id="IPR050083">
    <property type="entry name" value="HtpX_protease"/>
</dbReference>
<dbReference type="GO" id="GO:0006508">
    <property type="term" value="P:proteolysis"/>
    <property type="evidence" value="ECO:0007669"/>
    <property type="project" value="UniProtKB-KW"/>
</dbReference>
<reference evidence="15 16" key="1">
    <citation type="journal article" date="2010" name="J. Bacteriol.">
        <title>Genome sequences of Pelagibaca bermudensis HTCC2601T and Maritimibacter alkaliphilus HTCC2654T, the type strains of two marine Roseobacter genera.</title>
        <authorList>
            <person name="Thrash J.C."/>
            <person name="Cho J.C."/>
            <person name="Ferriera S."/>
            <person name="Johnson J."/>
            <person name="Vergin K.L."/>
            <person name="Giovannoni S.J."/>
        </authorList>
    </citation>
    <scope>NUCLEOTIDE SEQUENCE [LARGE SCALE GENOMIC DNA]</scope>
    <source>
        <strain evidence="16">DSM 26914 / JCM 13377 / KCTC 12554 / HTCC2601</strain>
    </source>
</reference>
<dbReference type="InterPro" id="IPR022919">
    <property type="entry name" value="Pept_M48_protease_HtpX"/>
</dbReference>
<evidence type="ECO:0000256" key="1">
    <source>
        <dbReference type="ARBA" id="ARBA00004651"/>
    </source>
</evidence>
<dbReference type="Proteomes" id="UP000006230">
    <property type="component" value="Unassembled WGS sequence"/>
</dbReference>